<dbReference type="Proteomes" id="UP000095230">
    <property type="component" value="Unassembled WGS sequence"/>
</dbReference>
<dbReference type="AlphaFoldDB" id="A0A1E5IUS3"/>
<evidence type="ECO:0000313" key="1">
    <source>
        <dbReference type="EMBL" id="OEG74331.1"/>
    </source>
</evidence>
<gene>
    <name evidence="1" type="ORF">BEL05_08295</name>
</gene>
<dbReference type="PROSITE" id="PS51257">
    <property type="entry name" value="PROKAR_LIPOPROTEIN"/>
    <property type="match status" value="1"/>
</dbReference>
<evidence type="ECO:0000313" key="2">
    <source>
        <dbReference type="Proteomes" id="UP000095230"/>
    </source>
</evidence>
<comment type="caution">
    <text evidence="1">The sequence shown here is derived from an EMBL/GenBank/DDBJ whole genome shotgun (WGS) entry which is preliminary data.</text>
</comment>
<name>A0A1E5IUS3_SHECO</name>
<accession>A0A1E5IUS3</accession>
<organism evidence="1 2">
    <name type="scientific">Shewanella colwelliana</name>
    <name type="common">Alteromonas colwelliana</name>
    <dbReference type="NCBI Taxonomy" id="23"/>
    <lineage>
        <taxon>Bacteria</taxon>
        <taxon>Pseudomonadati</taxon>
        <taxon>Pseudomonadota</taxon>
        <taxon>Gammaproteobacteria</taxon>
        <taxon>Alteromonadales</taxon>
        <taxon>Shewanellaceae</taxon>
        <taxon>Shewanella</taxon>
    </lineage>
</organism>
<protein>
    <submittedName>
        <fullName evidence="1">Uncharacterized protein</fullName>
    </submittedName>
</protein>
<dbReference type="EMBL" id="MCBT01000023">
    <property type="protein sequence ID" value="OEG74331.1"/>
    <property type="molecule type" value="Genomic_DNA"/>
</dbReference>
<reference evidence="1 2" key="1">
    <citation type="submission" date="2016-07" db="EMBL/GenBank/DDBJ databases">
        <title>Whole-genome of two Shewanella species isolated from a digestive organ of sea cucumber Apostichopus japonicus Selenka 1867.</title>
        <authorList>
            <person name="Hong H.-H."/>
            <person name="Choi H."/>
            <person name="Cheon S."/>
            <person name="Oh J.-S."/>
            <person name="Lee H.-G."/>
            <person name="Park C."/>
        </authorList>
    </citation>
    <scope>NUCLEOTIDE SEQUENCE [LARGE SCALE GENOMIC DNA]</scope>
    <source>
        <strain evidence="1 2">CSB03KR</strain>
    </source>
</reference>
<sequence>MNAKAVIKYLSHWLATAACFAPTAQSSVHPFNKVVIVVKLMPLSNKYLFKLGLLISVSEFYNFYLLL</sequence>
<proteinExistence type="predicted"/>